<reference evidence="1" key="1">
    <citation type="submission" date="2022-11" db="EMBL/GenBank/DDBJ databases">
        <title>Genome Sequence of Boeremia exigua.</title>
        <authorList>
            <person name="Buettner E."/>
        </authorList>
    </citation>
    <scope>NUCLEOTIDE SEQUENCE</scope>
    <source>
        <strain evidence="1">CU02</strain>
    </source>
</reference>
<organism evidence="1 2">
    <name type="scientific">Boeremia exigua</name>
    <dbReference type="NCBI Taxonomy" id="749465"/>
    <lineage>
        <taxon>Eukaryota</taxon>
        <taxon>Fungi</taxon>
        <taxon>Dikarya</taxon>
        <taxon>Ascomycota</taxon>
        <taxon>Pezizomycotina</taxon>
        <taxon>Dothideomycetes</taxon>
        <taxon>Pleosporomycetidae</taxon>
        <taxon>Pleosporales</taxon>
        <taxon>Pleosporineae</taxon>
        <taxon>Didymellaceae</taxon>
        <taxon>Boeremia</taxon>
    </lineage>
</organism>
<evidence type="ECO:0000313" key="2">
    <source>
        <dbReference type="Proteomes" id="UP001153331"/>
    </source>
</evidence>
<dbReference type="Proteomes" id="UP001153331">
    <property type="component" value="Unassembled WGS sequence"/>
</dbReference>
<evidence type="ECO:0000313" key="1">
    <source>
        <dbReference type="EMBL" id="KAJ8106919.1"/>
    </source>
</evidence>
<proteinExistence type="predicted"/>
<dbReference type="EMBL" id="JAPHNI010001046">
    <property type="protein sequence ID" value="KAJ8106919.1"/>
    <property type="molecule type" value="Genomic_DNA"/>
</dbReference>
<accession>A0ACC2HVX3</accession>
<keyword evidence="2" id="KW-1185">Reference proteome</keyword>
<sequence>MLSGARDIASIAPPAPPPTAGWPACWVTAPRLCTGPCRAAATHRDGRVARVLPWTGQSLEFSLPAPPGSLAARTWWPGSSFGVPPWILQRGTSARSPARSCSSAGLTRGVASTGGPLFLHRAPTVRQCTVAISTKRAAVLCRTRALGREEHRFMYIRAPSSYHLSPTSKMPSIASILLLSASLLVGLTGAAKPTKPAKPVLTHLYSATFTGSAPIDFGQTPLGHLTFTPITGGNFTGPRLNGTIVSAGGDWNLQDAEGTYHPDVRETFKTSDGAYIQLYQTGGSGLQPGGVVYVHLSFVTGSKEYYWLNKVIAVGVLKPVSQTQVTLDAWALDGIS</sequence>
<gene>
    <name evidence="1" type="ORF">OPT61_g9220</name>
</gene>
<name>A0ACC2HVX3_9PLEO</name>
<protein>
    <submittedName>
        <fullName evidence="1">Uncharacterized protein</fullName>
    </submittedName>
</protein>
<comment type="caution">
    <text evidence="1">The sequence shown here is derived from an EMBL/GenBank/DDBJ whole genome shotgun (WGS) entry which is preliminary data.</text>
</comment>